<evidence type="ECO:0000256" key="5">
    <source>
        <dbReference type="ARBA" id="ARBA00022725"/>
    </source>
</evidence>
<evidence type="ECO:0000256" key="1">
    <source>
        <dbReference type="ARBA" id="ARBA00004651"/>
    </source>
</evidence>
<feature type="transmembrane region" description="Helical" evidence="10">
    <location>
        <begin position="223"/>
        <end position="246"/>
    </location>
</feature>
<gene>
    <name evidence="11" type="ORF">X777_14493</name>
</gene>
<organism evidence="11 12">
    <name type="scientific">Ooceraea biroi</name>
    <name type="common">Clonal raider ant</name>
    <name type="synonym">Cerapachys biroi</name>
    <dbReference type="NCBI Taxonomy" id="2015173"/>
    <lineage>
        <taxon>Eukaryota</taxon>
        <taxon>Metazoa</taxon>
        <taxon>Ecdysozoa</taxon>
        <taxon>Arthropoda</taxon>
        <taxon>Hexapoda</taxon>
        <taxon>Insecta</taxon>
        <taxon>Pterygota</taxon>
        <taxon>Neoptera</taxon>
        <taxon>Endopterygota</taxon>
        <taxon>Hymenoptera</taxon>
        <taxon>Apocrita</taxon>
        <taxon>Aculeata</taxon>
        <taxon>Formicoidea</taxon>
        <taxon>Formicidae</taxon>
        <taxon>Dorylinae</taxon>
        <taxon>Ooceraea</taxon>
    </lineage>
</organism>
<keyword evidence="7 10" id="KW-0472">Membrane</keyword>
<keyword evidence="3" id="KW-0716">Sensory transduction</keyword>
<feature type="transmembrane region" description="Helical" evidence="10">
    <location>
        <begin position="32"/>
        <end position="51"/>
    </location>
</feature>
<evidence type="ECO:0000256" key="3">
    <source>
        <dbReference type="ARBA" id="ARBA00022606"/>
    </source>
</evidence>
<feature type="transmembrane region" description="Helical" evidence="10">
    <location>
        <begin position="57"/>
        <end position="77"/>
    </location>
</feature>
<evidence type="ECO:0000313" key="11">
    <source>
        <dbReference type="EMBL" id="EZA47922.1"/>
    </source>
</evidence>
<evidence type="ECO:0000256" key="10">
    <source>
        <dbReference type="SAM" id="Phobius"/>
    </source>
</evidence>
<feature type="non-terminal residue" evidence="11">
    <location>
        <position position="338"/>
    </location>
</feature>
<feature type="transmembrane region" description="Helical" evidence="10">
    <location>
        <begin position="128"/>
        <end position="153"/>
    </location>
</feature>
<dbReference type="PANTHER" id="PTHR21137:SF35">
    <property type="entry name" value="ODORANT RECEPTOR 19A-RELATED"/>
    <property type="match status" value="1"/>
</dbReference>
<keyword evidence="8" id="KW-0675">Receptor</keyword>
<name>A0A026VVY2_OOCBI</name>
<dbReference type="EMBL" id="KK107746">
    <property type="protein sequence ID" value="EZA47922.1"/>
    <property type="molecule type" value="Genomic_DNA"/>
</dbReference>
<evidence type="ECO:0008006" key="13">
    <source>
        <dbReference type="Google" id="ProtNLM"/>
    </source>
</evidence>
<proteinExistence type="predicted"/>
<evidence type="ECO:0000256" key="9">
    <source>
        <dbReference type="ARBA" id="ARBA00023224"/>
    </source>
</evidence>
<feature type="transmembrane region" description="Helical" evidence="10">
    <location>
        <begin position="258"/>
        <end position="279"/>
    </location>
</feature>
<dbReference type="OrthoDB" id="7696577at2759"/>
<accession>A0A026VVY2</accession>
<evidence type="ECO:0000256" key="6">
    <source>
        <dbReference type="ARBA" id="ARBA00022989"/>
    </source>
</evidence>
<dbReference type="GO" id="GO:0007165">
    <property type="term" value="P:signal transduction"/>
    <property type="evidence" value="ECO:0007669"/>
    <property type="project" value="UniProtKB-KW"/>
</dbReference>
<evidence type="ECO:0000313" key="12">
    <source>
        <dbReference type="Proteomes" id="UP000053097"/>
    </source>
</evidence>
<dbReference type="PANTHER" id="PTHR21137">
    <property type="entry name" value="ODORANT RECEPTOR"/>
    <property type="match status" value="1"/>
</dbReference>
<dbReference type="GO" id="GO:0005549">
    <property type="term" value="F:odorant binding"/>
    <property type="evidence" value="ECO:0007669"/>
    <property type="project" value="InterPro"/>
</dbReference>
<dbReference type="InterPro" id="IPR004117">
    <property type="entry name" value="7tm6_olfct_rcpt"/>
</dbReference>
<evidence type="ECO:0000256" key="2">
    <source>
        <dbReference type="ARBA" id="ARBA00022475"/>
    </source>
</evidence>
<dbReference type="Pfam" id="PF02949">
    <property type="entry name" value="7tm_6"/>
    <property type="match status" value="1"/>
</dbReference>
<keyword evidence="5" id="KW-0552">Olfaction</keyword>
<dbReference type="GO" id="GO:0005886">
    <property type="term" value="C:plasma membrane"/>
    <property type="evidence" value="ECO:0007669"/>
    <property type="project" value="UniProtKB-SubCell"/>
</dbReference>
<sequence length="338" mass="39326">MDVYDDQFYGYTRRLLASLGLWPSQSSRYRKVIWIFALSLYVHGIVFQYTTFITRQYNIQLFIELMSLNPLLFLYIIKHNAVYLNFANVKLLLEQINYDCIAITDSRELEIIQKYASKGKFYTIYSALFMYITTSMFIFSLCIPDILNFVAPLEEPRLRELPTPVDCFLDQQQFFYFIVSDFALIALIGMTTFIATETMFMMFILHACGLFAIARFMDFINSSFALSYLLLAIAGVISMTINMVRLFQAIELHISNDIFVSAMYVFTHFLYVFWVNYFGQILLDHSETVYEATYSARWYMAPLHSQKLLLFILQRSSKACNFSVFSGVVIASMDGFAS</sequence>
<evidence type="ECO:0000256" key="4">
    <source>
        <dbReference type="ARBA" id="ARBA00022692"/>
    </source>
</evidence>
<keyword evidence="12" id="KW-1185">Reference proteome</keyword>
<keyword evidence="4 10" id="KW-0812">Transmembrane</keyword>
<protein>
    <recommendedName>
        <fullName evidence="13">Odorant receptor</fullName>
    </recommendedName>
</protein>
<dbReference type="AlphaFoldDB" id="A0A026VVY2"/>
<evidence type="ECO:0000256" key="7">
    <source>
        <dbReference type="ARBA" id="ARBA00023136"/>
    </source>
</evidence>
<comment type="subcellular location">
    <subcellularLocation>
        <location evidence="1">Cell membrane</location>
        <topology evidence="1">Multi-pass membrane protein</topology>
    </subcellularLocation>
</comment>
<keyword evidence="9" id="KW-0807">Transducer</keyword>
<keyword evidence="6 10" id="KW-1133">Transmembrane helix</keyword>
<keyword evidence="2" id="KW-1003">Cell membrane</keyword>
<reference evidence="11 12" key="1">
    <citation type="journal article" date="2014" name="Curr. Biol.">
        <title>The genome of the clonal raider ant Cerapachys biroi.</title>
        <authorList>
            <person name="Oxley P.R."/>
            <person name="Ji L."/>
            <person name="Fetter-Pruneda I."/>
            <person name="McKenzie S.K."/>
            <person name="Li C."/>
            <person name="Hu H."/>
            <person name="Zhang G."/>
            <person name="Kronauer D.J."/>
        </authorList>
    </citation>
    <scope>NUCLEOTIDE SEQUENCE [LARGE SCALE GENOMIC DNA]</scope>
</reference>
<evidence type="ECO:0000256" key="8">
    <source>
        <dbReference type="ARBA" id="ARBA00023170"/>
    </source>
</evidence>
<dbReference type="Proteomes" id="UP000053097">
    <property type="component" value="Unassembled WGS sequence"/>
</dbReference>
<dbReference type="GO" id="GO:0004984">
    <property type="term" value="F:olfactory receptor activity"/>
    <property type="evidence" value="ECO:0007669"/>
    <property type="project" value="InterPro"/>
</dbReference>